<reference evidence="1 2" key="1">
    <citation type="submission" date="2019-03" db="EMBL/GenBank/DDBJ databases">
        <title>First draft genome of Liparis tanakae, snailfish: a comprehensive survey of snailfish specific genes.</title>
        <authorList>
            <person name="Kim W."/>
            <person name="Song I."/>
            <person name="Jeong J.-H."/>
            <person name="Kim D."/>
            <person name="Kim S."/>
            <person name="Ryu S."/>
            <person name="Song J.Y."/>
            <person name="Lee S.K."/>
        </authorList>
    </citation>
    <scope>NUCLEOTIDE SEQUENCE [LARGE SCALE GENOMIC DNA]</scope>
    <source>
        <tissue evidence="1">Muscle</tissue>
    </source>
</reference>
<proteinExistence type="predicted"/>
<dbReference type="EMBL" id="SRLO01000132">
    <property type="protein sequence ID" value="TNN72795.1"/>
    <property type="molecule type" value="Genomic_DNA"/>
</dbReference>
<dbReference type="AlphaFoldDB" id="A0A4Z2I5Q9"/>
<evidence type="ECO:0000313" key="1">
    <source>
        <dbReference type="EMBL" id="TNN72795.1"/>
    </source>
</evidence>
<name>A0A4Z2I5Q9_9TELE</name>
<sequence length="89" mass="10320">MKEEDHVVEESFFSYRNTLCCNKHHSLLLDSDSSVFQLHQMRRLKTPKIFRDSTKRHKGDMLVLDQSKPVSCGVIGKKGVETDFPGRRI</sequence>
<organism evidence="1 2">
    <name type="scientific">Liparis tanakae</name>
    <name type="common">Tanaka's snailfish</name>
    <dbReference type="NCBI Taxonomy" id="230148"/>
    <lineage>
        <taxon>Eukaryota</taxon>
        <taxon>Metazoa</taxon>
        <taxon>Chordata</taxon>
        <taxon>Craniata</taxon>
        <taxon>Vertebrata</taxon>
        <taxon>Euteleostomi</taxon>
        <taxon>Actinopterygii</taxon>
        <taxon>Neopterygii</taxon>
        <taxon>Teleostei</taxon>
        <taxon>Neoteleostei</taxon>
        <taxon>Acanthomorphata</taxon>
        <taxon>Eupercaria</taxon>
        <taxon>Perciformes</taxon>
        <taxon>Cottioidei</taxon>
        <taxon>Cottales</taxon>
        <taxon>Liparidae</taxon>
        <taxon>Liparis</taxon>
    </lineage>
</organism>
<keyword evidence="2" id="KW-1185">Reference proteome</keyword>
<comment type="caution">
    <text evidence="1">The sequence shown here is derived from an EMBL/GenBank/DDBJ whole genome shotgun (WGS) entry which is preliminary data.</text>
</comment>
<evidence type="ECO:0000313" key="2">
    <source>
        <dbReference type="Proteomes" id="UP000314294"/>
    </source>
</evidence>
<protein>
    <submittedName>
        <fullName evidence="1">Uncharacterized protein</fullName>
    </submittedName>
</protein>
<accession>A0A4Z2I5Q9</accession>
<dbReference type="Proteomes" id="UP000314294">
    <property type="component" value="Unassembled WGS sequence"/>
</dbReference>
<gene>
    <name evidence="1" type="ORF">EYF80_016906</name>
</gene>